<dbReference type="AlphaFoldDB" id="Q021Z0"/>
<dbReference type="HOGENOM" id="CLU_023194_24_0_0"/>
<gene>
    <name evidence="4" type="ordered locus">Acid_3246</name>
</gene>
<feature type="region of interest" description="Disordered" evidence="1">
    <location>
        <begin position="407"/>
        <end position="428"/>
    </location>
</feature>
<reference evidence="4" key="1">
    <citation type="submission" date="2006-10" db="EMBL/GenBank/DDBJ databases">
        <title>Complete sequence of Solibacter usitatus Ellin6076.</title>
        <authorList>
            <consortium name="US DOE Joint Genome Institute"/>
            <person name="Copeland A."/>
            <person name="Lucas S."/>
            <person name="Lapidus A."/>
            <person name="Barry K."/>
            <person name="Detter J.C."/>
            <person name="Glavina del Rio T."/>
            <person name="Hammon N."/>
            <person name="Israni S."/>
            <person name="Dalin E."/>
            <person name="Tice H."/>
            <person name="Pitluck S."/>
            <person name="Thompson L.S."/>
            <person name="Brettin T."/>
            <person name="Bruce D."/>
            <person name="Han C."/>
            <person name="Tapia R."/>
            <person name="Gilna P."/>
            <person name="Schmutz J."/>
            <person name="Larimer F."/>
            <person name="Land M."/>
            <person name="Hauser L."/>
            <person name="Kyrpides N."/>
            <person name="Mikhailova N."/>
            <person name="Janssen P.H."/>
            <person name="Kuske C.R."/>
            <person name="Richardson P."/>
        </authorList>
    </citation>
    <scope>NUCLEOTIDE SEQUENCE</scope>
    <source>
        <strain evidence="4">Ellin6076</strain>
    </source>
</reference>
<dbReference type="InterPro" id="IPR036291">
    <property type="entry name" value="NAD(P)-bd_dom_sf"/>
</dbReference>
<name>Q021Z0_SOLUE</name>
<dbReference type="eggNOG" id="COG0673">
    <property type="taxonomic scope" value="Bacteria"/>
</dbReference>
<evidence type="ECO:0000259" key="2">
    <source>
        <dbReference type="Pfam" id="PF01408"/>
    </source>
</evidence>
<evidence type="ECO:0000313" key="4">
    <source>
        <dbReference type="EMBL" id="ABJ84223.1"/>
    </source>
</evidence>
<dbReference type="STRING" id="234267.Acid_3246"/>
<dbReference type="OrthoDB" id="9792935at2"/>
<dbReference type="InterPro" id="IPR050463">
    <property type="entry name" value="Gfo/Idh/MocA_oxidrdct_glycsds"/>
</dbReference>
<dbReference type="EMBL" id="CP000473">
    <property type="protein sequence ID" value="ABJ84223.1"/>
    <property type="molecule type" value="Genomic_DNA"/>
</dbReference>
<dbReference type="InParanoid" id="Q021Z0"/>
<dbReference type="PANTHER" id="PTHR43818">
    <property type="entry name" value="BCDNA.GH03377"/>
    <property type="match status" value="1"/>
</dbReference>
<feature type="domain" description="Gfo/Idh/MocA-like oxidoreductase bacterial type C-terminal" evidence="3">
    <location>
        <begin position="252"/>
        <end position="302"/>
    </location>
</feature>
<organism evidence="4">
    <name type="scientific">Solibacter usitatus (strain Ellin6076)</name>
    <dbReference type="NCBI Taxonomy" id="234267"/>
    <lineage>
        <taxon>Bacteria</taxon>
        <taxon>Pseudomonadati</taxon>
        <taxon>Acidobacteriota</taxon>
        <taxon>Terriglobia</taxon>
        <taxon>Bryobacterales</taxon>
        <taxon>Solibacteraceae</taxon>
        <taxon>Candidatus Solibacter</taxon>
    </lineage>
</organism>
<dbReference type="PANTHER" id="PTHR43818:SF10">
    <property type="entry name" value="NADH-DEPENDENT DEHYDROGENASE-RELATED"/>
    <property type="match status" value="1"/>
</dbReference>
<accession>Q021Z0</accession>
<evidence type="ECO:0000259" key="3">
    <source>
        <dbReference type="Pfam" id="PF19051"/>
    </source>
</evidence>
<sequence length="506" mass="55995" precursor="true">MGNDTNRRRFLGTAAGVAAFTIVPRHVLGGPGVVPPSDKITLAHIGTGTEGLREIHPLLAAPEIQIVSVCDPCKFATGYRDWSKDGLLRDLRRALGKSDWRIGTESVIPGGRDVGQNVVDTYYSAVRGGDNFKGCSAYADFREMFDKEKDLDAVKIMTPDHLHGVISMAAMKRRKHVILHKPIANRLQEARMSIDAARKSGVATHFMPWDSNGSMEQVMGWIRDGAIGTLREVHNWTNRPVWPQYPTIPTDTPPVPEGFNWDLWLGPESGRPYHPNYTHMVFRGWYDFGGGSIADMGHYSLWTVFRALELSGPTSIEPMQSHDCMLTDGVSGTVRNDFSFPSASVVRFKYPAKGQRPAIDLIWYEGGLRPPTPGELEGELTPEGMMFTGDKGKILAGFRVENPRLLPEKRTSGNATPPVAARTQRDPAQLSPGLRQWIEACKGGAQSPGSFLEAGPISEAVNLYAVALRTRKRLLYDAESVKITNVPEANRYLARDYRKGWEPETV</sequence>
<dbReference type="SUPFAM" id="SSF51735">
    <property type="entry name" value="NAD(P)-binding Rossmann-fold domains"/>
    <property type="match status" value="1"/>
</dbReference>
<protein>
    <submittedName>
        <fullName evidence="4">Oxidoreductase domain protein</fullName>
    </submittedName>
</protein>
<feature type="domain" description="Gfo/Idh/MocA-like oxidoreductase N-terminal" evidence="2">
    <location>
        <begin position="134"/>
        <end position="203"/>
    </location>
</feature>
<dbReference type="Pfam" id="PF19051">
    <property type="entry name" value="GFO_IDH_MocA_C2"/>
    <property type="match status" value="1"/>
</dbReference>
<dbReference type="InterPro" id="IPR043906">
    <property type="entry name" value="Gfo/Idh/MocA_OxRdtase_bact_C"/>
</dbReference>
<proteinExistence type="predicted"/>
<dbReference type="Pfam" id="PF01408">
    <property type="entry name" value="GFO_IDH_MocA"/>
    <property type="match status" value="1"/>
</dbReference>
<dbReference type="GO" id="GO:0000166">
    <property type="term" value="F:nucleotide binding"/>
    <property type="evidence" value="ECO:0007669"/>
    <property type="project" value="InterPro"/>
</dbReference>
<dbReference type="InterPro" id="IPR000683">
    <property type="entry name" value="Gfo/Idh/MocA-like_OxRdtase_N"/>
</dbReference>
<dbReference type="Gene3D" id="3.40.50.720">
    <property type="entry name" value="NAD(P)-binding Rossmann-like Domain"/>
    <property type="match status" value="1"/>
</dbReference>
<dbReference type="KEGG" id="sus:Acid_3246"/>
<evidence type="ECO:0000256" key="1">
    <source>
        <dbReference type="SAM" id="MobiDB-lite"/>
    </source>
</evidence>